<dbReference type="Proteomes" id="UP001501352">
    <property type="component" value="Unassembled WGS sequence"/>
</dbReference>
<evidence type="ECO:0000256" key="1">
    <source>
        <dbReference type="SAM" id="MobiDB-lite"/>
    </source>
</evidence>
<dbReference type="RefSeq" id="WP_343792507.1">
    <property type="nucleotide sequence ID" value="NZ_BAAAGA010000003.1"/>
</dbReference>
<feature type="region of interest" description="Disordered" evidence="1">
    <location>
        <begin position="69"/>
        <end position="130"/>
    </location>
</feature>
<organism evidence="3 4">
    <name type="scientific">Brevundimonas kwangchunensis</name>
    <dbReference type="NCBI Taxonomy" id="322163"/>
    <lineage>
        <taxon>Bacteria</taxon>
        <taxon>Pseudomonadati</taxon>
        <taxon>Pseudomonadota</taxon>
        <taxon>Alphaproteobacteria</taxon>
        <taxon>Caulobacterales</taxon>
        <taxon>Caulobacteraceae</taxon>
        <taxon>Brevundimonas</taxon>
    </lineage>
</organism>
<protein>
    <recommendedName>
        <fullName evidence="2">Flagellar hook-length control protein-like C-terminal domain-containing protein</fullName>
    </recommendedName>
</protein>
<feature type="compositionally biased region" description="Low complexity" evidence="1">
    <location>
        <begin position="88"/>
        <end position="110"/>
    </location>
</feature>
<dbReference type="EMBL" id="BAAAGA010000003">
    <property type="protein sequence ID" value="GAA0621057.1"/>
    <property type="molecule type" value="Genomic_DNA"/>
</dbReference>
<evidence type="ECO:0000313" key="4">
    <source>
        <dbReference type="Proteomes" id="UP001501352"/>
    </source>
</evidence>
<sequence>MSAQAILSMIAPAIPAAPQGTANGDAVAFEGLLAAMLGAEGETDTAPAEPRAANDGPDAAEAGMIAPAVVAPPRPPAQPLVIAPPTPEAAATADTPSEDASPPAAATPSAPKLPLPPANDTADAADTKAADAAEASKVAASFVPVPVRTIDDPRAVPVEAAPEPVTPEEAALVATALGAHDEDAAEMASGETPERQPDTAQAARRQAEVAQPPVQTSPQPAPLRPLVDRASRPLDAVTLSDDGATPEARTAKTGVADAAPPTATPATDSAAGKTDAVPAVTAVPDSPDKGSGDAPVDAQSTETAAQTPAANVQREAASPTMSRTAIEATAQIAAQIQRRLEGRNTRFEIALTPDELGRVDVRLDIDAEGRLAARLAFDNPAAAADLRGRVDELRRQLEQFGFQVADDAFEFTERDSGSSAFDRGQDAREGQSRAFARATRLNLDAEAVALTPRWTNLSLTPTGVDLKV</sequence>
<reference evidence="3 4" key="1">
    <citation type="journal article" date="2019" name="Int. J. Syst. Evol. Microbiol.">
        <title>The Global Catalogue of Microorganisms (GCM) 10K type strain sequencing project: providing services to taxonomists for standard genome sequencing and annotation.</title>
        <authorList>
            <consortium name="The Broad Institute Genomics Platform"/>
            <consortium name="The Broad Institute Genome Sequencing Center for Infectious Disease"/>
            <person name="Wu L."/>
            <person name="Ma J."/>
        </authorList>
    </citation>
    <scope>NUCLEOTIDE SEQUENCE [LARGE SCALE GENOMIC DNA]</scope>
    <source>
        <strain evidence="3 4">JCM 12928</strain>
    </source>
</reference>
<dbReference type="InterPro" id="IPR021136">
    <property type="entry name" value="Flagellar_hook_control-like_C"/>
</dbReference>
<feature type="compositionally biased region" description="Low complexity" evidence="1">
    <location>
        <begin position="256"/>
        <end position="271"/>
    </location>
</feature>
<dbReference type="Gene3D" id="3.30.750.140">
    <property type="match status" value="1"/>
</dbReference>
<accession>A0ABN1GVY1</accession>
<proteinExistence type="predicted"/>
<name>A0ABN1GVY1_9CAUL</name>
<feature type="region of interest" description="Disordered" evidence="1">
    <location>
        <begin position="184"/>
        <end position="313"/>
    </location>
</feature>
<dbReference type="CDD" id="cd17470">
    <property type="entry name" value="T3SS_Flik_C"/>
    <property type="match status" value="1"/>
</dbReference>
<feature type="compositionally biased region" description="Polar residues" evidence="1">
    <location>
        <begin position="298"/>
        <end position="310"/>
    </location>
</feature>
<dbReference type="InterPro" id="IPR038610">
    <property type="entry name" value="FliK-like_C_sf"/>
</dbReference>
<comment type="caution">
    <text evidence="3">The sequence shown here is derived from an EMBL/GenBank/DDBJ whole genome shotgun (WGS) entry which is preliminary data.</text>
</comment>
<evidence type="ECO:0000313" key="3">
    <source>
        <dbReference type="EMBL" id="GAA0621057.1"/>
    </source>
</evidence>
<evidence type="ECO:0000259" key="2">
    <source>
        <dbReference type="Pfam" id="PF02120"/>
    </source>
</evidence>
<feature type="domain" description="Flagellar hook-length control protein-like C-terminal" evidence="2">
    <location>
        <begin position="336"/>
        <end position="414"/>
    </location>
</feature>
<gene>
    <name evidence="3" type="ORF">GCM10009422_16010</name>
</gene>
<dbReference type="Pfam" id="PF02120">
    <property type="entry name" value="Flg_hook"/>
    <property type="match status" value="1"/>
</dbReference>
<feature type="compositionally biased region" description="Pro residues" evidence="1">
    <location>
        <begin position="70"/>
        <end position="87"/>
    </location>
</feature>
<keyword evidence="4" id="KW-1185">Reference proteome</keyword>